<dbReference type="Proteomes" id="UP001642409">
    <property type="component" value="Unassembled WGS sequence"/>
</dbReference>
<feature type="compositionally biased region" description="Polar residues" evidence="2">
    <location>
        <begin position="787"/>
        <end position="797"/>
    </location>
</feature>
<feature type="region of interest" description="Disordered" evidence="2">
    <location>
        <begin position="981"/>
        <end position="1004"/>
    </location>
</feature>
<reference evidence="3 4" key="1">
    <citation type="submission" date="2024-07" db="EMBL/GenBank/DDBJ databases">
        <authorList>
            <person name="Akdeniz Z."/>
        </authorList>
    </citation>
    <scope>NUCLEOTIDE SEQUENCE [LARGE SCALE GENOMIC DNA]</scope>
</reference>
<feature type="compositionally biased region" description="Basic residues" evidence="2">
    <location>
        <begin position="128"/>
        <end position="137"/>
    </location>
</feature>
<feature type="region of interest" description="Disordered" evidence="2">
    <location>
        <begin position="1024"/>
        <end position="1054"/>
    </location>
</feature>
<evidence type="ECO:0000313" key="3">
    <source>
        <dbReference type="EMBL" id="CAL5980079.1"/>
    </source>
</evidence>
<feature type="region of interest" description="Disordered" evidence="2">
    <location>
        <begin position="1099"/>
        <end position="1128"/>
    </location>
</feature>
<feature type="compositionally biased region" description="Polar residues" evidence="2">
    <location>
        <begin position="108"/>
        <end position="122"/>
    </location>
</feature>
<dbReference type="EMBL" id="CAXDID020000011">
    <property type="protein sequence ID" value="CAL5980079.1"/>
    <property type="molecule type" value="Genomic_DNA"/>
</dbReference>
<comment type="caution">
    <text evidence="3">The sequence shown here is derived from an EMBL/GenBank/DDBJ whole genome shotgun (WGS) entry which is preliminary data.</text>
</comment>
<feature type="region of interest" description="Disordered" evidence="2">
    <location>
        <begin position="167"/>
        <end position="246"/>
    </location>
</feature>
<keyword evidence="1" id="KW-0175">Coiled coil</keyword>
<keyword evidence="4" id="KW-1185">Reference proteome</keyword>
<name>A0ABP1GZ78_9EUKA</name>
<protein>
    <submittedName>
        <fullName evidence="3">Uncharacterized protein</fullName>
    </submittedName>
</protein>
<feature type="coiled-coil region" evidence="1">
    <location>
        <begin position="248"/>
        <end position="275"/>
    </location>
</feature>
<feature type="compositionally biased region" description="Basic and acidic residues" evidence="2">
    <location>
        <begin position="802"/>
        <end position="820"/>
    </location>
</feature>
<evidence type="ECO:0000256" key="1">
    <source>
        <dbReference type="SAM" id="Coils"/>
    </source>
</evidence>
<organism evidence="3 4">
    <name type="scientific">Hexamita inflata</name>
    <dbReference type="NCBI Taxonomy" id="28002"/>
    <lineage>
        <taxon>Eukaryota</taxon>
        <taxon>Metamonada</taxon>
        <taxon>Diplomonadida</taxon>
        <taxon>Hexamitidae</taxon>
        <taxon>Hexamitinae</taxon>
        <taxon>Hexamita</taxon>
    </lineage>
</organism>
<feature type="compositionally biased region" description="Basic and acidic residues" evidence="2">
    <location>
        <begin position="1105"/>
        <end position="1125"/>
    </location>
</feature>
<feature type="region of interest" description="Disordered" evidence="2">
    <location>
        <begin position="108"/>
        <end position="153"/>
    </location>
</feature>
<proteinExistence type="predicted"/>
<feature type="compositionally biased region" description="Basic and acidic residues" evidence="2">
    <location>
        <begin position="1031"/>
        <end position="1040"/>
    </location>
</feature>
<sequence length="1291" mass="148696">MKVSKSQTIKQLPSSTKGQKVFLQLNTNVNPHLNNQIRPVIHSSPFDNKIRSESPKQQNTSMLADLIIQKLRREENIISPPKQSYMFEQNSILDQIIQQTRQSQVNQSVTASTQLIQPSSSKQAEKPKPKRSHQHRQRQAERPTPRPDLSINPMDSLIKALPASYIAEKEPESPVRPFQQQTAKKTRIPPNSPKPADKHQIEVVSVKPHSSPKRQPEVVSVRPHESPKRHQIDIASKSPKQQLFQPQNDQTEQIIEEMELKLQQLMTQKGVQQNKRMEPLIANLRVQIVQAKQCCKQQDFEEFIPQPKPKLKKRGVSPAYYQKQNEIITDKRDQPIVEVQQRSFQSNIQDGETSFNDTMYQNLNIRRNQRPDYKEYTVKREPVSLMSTGESQIHVNPLEVIDTIEKDAINQLEQQYEKEMAEPEVVLPPVQNQAPSYNRSNSPPQINEYHEKTQAVLNQDLIELCVQKVFEKLLQNQAQMFSAQNLNNQINNQISNQLNQKYVEIQQKERDQVLKQIAEKTVEEKEKFETTPGVEKYKIVEDDHQVIPSPVIQTTKVEVKPKQQMEQLSPKQQTKKYKEESEEINDQPAKVEKITKSKKNEVISQQAEKKVVKEKEIVEVPTIQIKQEAMKESKKEEEQEFIPKQANMVKQSSNLALQIVDQKVVQQAKVPETYQEELQEQVAVIQNIHKQSPIDKPVKLLKPVEAKNNLKPITQKPIEKAPEILEQEIKQIKLKLEAVEEVAQKQILPNKSGDNTQKQVIIAEEKIFSQQQPQKTTIEFQVQPETTQLVPKQSEPVQEQIKAQEEQIEHHSGSSSPMKDEHVTEIFQIKAQSQEQINEFDEEVEETMEPEEIFEEEPVDIPISIVNDNDEILNVNEEDLKGNSRPKARNGMRGSQEINTEIGEEVEALNDSQRIQEKTVEEPPKQKAENLDDILLSLEQNVLIQNIEIEIPVIQHHEQPKIEVQKPTDLISSGPIVDIQQSPEKNSKMELSGPQVDLSEGPKVEKEDPFAAFVDDFEEPEQVQIQNIDIPESKPKEDTQKSLSPLQRSGHLDDEDMKALEKLTKVTQDDILKKATAEEEKDKKKKLTYEAPKYSYEQQIAKPAQKSEQRTLSDFEKSKRSDGNHFHVPGPMCSRTDYNTFVEKFIAFMKDPMGCDDTLEQVITKPFVPIVDFMLEQLQSKNIFLYSKQGKKQLLNFEVIKDQNEMADLIKVEVQNGNWQYVQQILANSYNNMQKKATIETAVFEQMKTFEKQILPNSEEEMLMCCEIADDLLDDLLGELAEDMVGIIGRQ</sequence>
<feature type="compositionally biased region" description="Basic and acidic residues" evidence="2">
    <location>
        <begin position="222"/>
        <end position="232"/>
    </location>
</feature>
<feature type="region of interest" description="Disordered" evidence="2">
    <location>
        <begin position="787"/>
        <end position="820"/>
    </location>
</feature>
<evidence type="ECO:0000256" key="2">
    <source>
        <dbReference type="SAM" id="MobiDB-lite"/>
    </source>
</evidence>
<evidence type="ECO:0000313" key="4">
    <source>
        <dbReference type="Proteomes" id="UP001642409"/>
    </source>
</evidence>
<accession>A0ABP1GZ78</accession>
<feature type="region of interest" description="Disordered" evidence="2">
    <location>
        <begin position="563"/>
        <end position="586"/>
    </location>
</feature>
<gene>
    <name evidence="3" type="ORF">HINF_LOCUS6012</name>
</gene>